<dbReference type="Gene3D" id="3.40.50.12480">
    <property type="match status" value="2"/>
</dbReference>
<gene>
    <name evidence="1" type="ORF">M9Y10_024512</name>
</gene>
<dbReference type="InterPro" id="IPR002110">
    <property type="entry name" value="Ankyrin_rpt"/>
</dbReference>
<dbReference type="Pfam" id="PF13306">
    <property type="entry name" value="LRR_5"/>
    <property type="match status" value="2"/>
</dbReference>
<accession>A0ABR2HC69</accession>
<organism evidence="1 2">
    <name type="scientific">Tritrichomonas musculus</name>
    <dbReference type="NCBI Taxonomy" id="1915356"/>
    <lineage>
        <taxon>Eukaryota</taxon>
        <taxon>Metamonada</taxon>
        <taxon>Parabasalia</taxon>
        <taxon>Tritrichomonadida</taxon>
        <taxon>Tritrichomonadidae</taxon>
        <taxon>Tritrichomonas</taxon>
    </lineage>
</organism>
<evidence type="ECO:0000313" key="2">
    <source>
        <dbReference type="Proteomes" id="UP001470230"/>
    </source>
</evidence>
<comment type="caution">
    <text evidence="1">The sequence shown here is derived from an EMBL/GenBank/DDBJ whole genome shotgun (WGS) entry which is preliminary data.</text>
</comment>
<name>A0ABR2HC69_9EUKA</name>
<sequence length="829" mass="93836">MEFQEYLNKIKDFHTSILEFIDDIGDATESFTDLEHYLKFLKKPEKRKELIIFLKMLSKIGDNHHRTANFFNRFETIFEFFKEEIKQTLSNSEILDIFGNNKRILLILIEKGIFSIEPSIISPHKEDMIFIDYFSPEIQKLEDVNHLIQDRIKANLSKYDLKTFNEKRHDGNNDSYISQLIREDRIEEFITHVNQTNLSLSKTQIEPSLFETNSHFFQTEKKKIIYPTLIEYSAFYGSIQIFQYLLMNNVEIKESLIIHAIHGRNHEIIRLIEEKYPDIANEYRSCLIEAIKCNHNDIAEYFLDLYDSKHYLSAIYNVIYYNYSFMINHCNIKELFHLACEFGDAPLVKFLLTNKELDINTLTRAAHSGNIDVINLLLLQEKILIVPYAFYNCRSIKHITIPSFITSLGDHSFDGCYNLEKITIPSSVTSIGSGAFMGCALKQIEIPSSVTEIKSCTFSSCESLEEVIIPSSVTSIEDIAFYGCNLLKRIDIPSSVTSIGIGAFLRCFSLTKITIPSSLTVIEKKTFSGCSSLTEIEIPPSLKTIEEFAFAFCSSLTQVKNFSYLTSIGEGAFEGCSSLKLRIPLSVKIDPTSFNDCNKIIVLDPCKRKEKRGFIENDSCLVILPTQNRIEQFDLSGFELVSVVTIFPPCCSIGFKVFNHYSSLVEIILPTTLTLIGSYAFADCKMLTKIQIPKSVKSIGSYAFSGCSSLSQIVIPESVDVINDNVFEKCVSLAEISIPEATTAISCYAFSECKSLIEIIIPLKVAYIGDYSFEGCSSLKQITILSPDVKIGIDAFKGCNSISQISIPSTVVIEDIGIETQSDVEIKLI</sequence>
<proteinExistence type="predicted"/>
<dbReference type="EMBL" id="JAPFFF010000033">
    <property type="protein sequence ID" value="KAK8844300.1"/>
    <property type="molecule type" value="Genomic_DNA"/>
</dbReference>
<dbReference type="Gene3D" id="3.80.10.10">
    <property type="entry name" value="Ribonuclease Inhibitor"/>
    <property type="match status" value="2"/>
</dbReference>
<dbReference type="InterPro" id="IPR032675">
    <property type="entry name" value="LRR_dom_sf"/>
</dbReference>
<dbReference type="InterPro" id="IPR026906">
    <property type="entry name" value="LRR_5"/>
</dbReference>
<dbReference type="PANTHER" id="PTHR45661">
    <property type="entry name" value="SURFACE ANTIGEN"/>
    <property type="match status" value="1"/>
</dbReference>
<reference evidence="1 2" key="1">
    <citation type="submission" date="2024-04" db="EMBL/GenBank/DDBJ databases">
        <title>Tritrichomonas musculus Genome.</title>
        <authorList>
            <person name="Alves-Ferreira E."/>
            <person name="Grigg M."/>
            <person name="Lorenzi H."/>
            <person name="Galac M."/>
        </authorList>
    </citation>
    <scope>NUCLEOTIDE SEQUENCE [LARGE SCALE GENOMIC DNA]</scope>
    <source>
        <strain evidence="1 2">EAF2021</strain>
    </source>
</reference>
<dbReference type="InterPro" id="IPR053139">
    <property type="entry name" value="Surface_bspA-like"/>
</dbReference>
<dbReference type="PANTHER" id="PTHR45661:SF3">
    <property type="entry name" value="IG-LIKE DOMAIN-CONTAINING PROTEIN"/>
    <property type="match status" value="1"/>
</dbReference>
<dbReference type="Proteomes" id="UP001470230">
    <property type="component" value="Unassembled WGS sequence"/>
</dbReference>
<dbReference type="Gene3D" id="1.25.40.20">
    <property type="entry name" value="Ankyrin repeat-containing domain"/>
    <property type="match status" value="1"/>
</dbReference>
<keyword evidence="2" id="KW-1185">Reference proteome</keyword>
<dbReference type="SUPFAM" id="SSF52058">
    <property type="entry name" value="L domain-like"/>
    <property type="match status" value="2"/>
</dbReference>
<evidence type="ECO:0000313" key="1">
    <source>
        <dbReference type="EMBL" id="KAK8844300.1"/>
    </source>
</evidence>
<dbReference type="SUPFAM" id="SSF48403">
    <property type="entry name" value="Ankyrin repeat"/>
    <property type="match status" value="1"/>
</dbReference>
<protein>
    <submittedName>
        <fullName evidence="1">Uncharacterized protein</fullName>
    </submittedName>
</protein>
<dbReference type="InterPro" id="IPR036770">
    <property type="entry name" value="Ankyrin_rpt-contain_sf"/>
</dbReference>
<dbReference type="SMART" id="SM00248">
    <property type="entry name" value="ANK"/>
    <property type="match status" value="3"/>
</dbReference>